<reference evidence="4 5" key="1">
    <citation type="submission" date="2018-06" db="EMBL/GenBank/DDBJ databases">
        <authorList>
            <consortium name="Pathogen Informatics"/>
            <person name="Doyle S."/>
        </authorList>
    </citation>
    <scope>NUCLEOTIDE SEQUENCE [LARGE SCALE GENOMIC DNA]</scope>
    <source>
        <strain evidence="4 5">NCTC12961</strain>
    </source>
</reference>
<organism evidence="4 5">
    <name type="scientific">Serratia plymuthica</name>
    <dbReference type="NCBI Taxonomy" id="82996"/>
    <lineage>
        <taxon>Bacteria</taxon>
        <taxon>Pseudomonadati</taxon>
        <taxon>Pseudomonadota</taxon>
        <taxon>Gammaproteobacteria</taxon>
        <taxon>Enterobacterales</taxon>
        <taxon>Yersiniaceae</taxon>
        <taxon>Serratia</taxon>
    </lineage>
</organism>
<keyword evidence="2" id="KW-0945">Host-virus interaction</keyword>
<gene>
    <name evidence="4" type="ORF">NCTC12961_03884</name>
</gene>
<evidence type="ECO:0008006" key="6">
    <source>
        <dbReference type="Google" id="ProtNLM"/>
    </source>
</evidence>
<dbReference type="Gene3D" id="2.10.25.20">
    <property type="entry name" value="reovirus attachment protein sigma1, domain 1"/>
    <property type="match status" value="1"/>
</dbReference>
<dbReference type="CDD" id="cd22641">
    <property type="entry name" value="C24-like"/>
    <property type="match status" value="1"/>
</dbReference>
<feature type="compositionally biased region" description="Low complexity" evidence="3">
    <location>
        <begin position="12"/>
        <end position="25"/>
    </location>
</feature>
<protein>
    <recommendedName>
        <fullName evidence="6">Phage Tail Collar Domain</fullName>
    </recommendedName>
</protein>
<feature type="region of interest" description="Disordered" evidence="3">
    <location>
        <begin position="1"/>
        <end position="30"/>
    </location>
</feature>
<feature type="compositionally biased region" description="Polar residues" evidence="3">
    <location>
        <begin position="1"/>
        <end position="10"/>
    </location>
</feature>
<proteinExistence type="predicted"/>
<dbReference type="GO" id="GO:0019062">
    <property type="term" value="P:virion attachment to host cell"/>
    <property type="evidence" value="ECO:0007669"/>
    <property type="project" value="InterPro"/>
</dbReference>
<feature type="compositionally biased region" description="Low complexity" evidence="3">
    <location>
        <begin position="302"/>
        <end position="312"/>
    </location>
</feature>
<dbReference type="SUPFAM" id="SSF88874">
    <property type="entry name" value="Receptor-binding domain of short tail fibre protein gp12"/>
    <property type="match status" value="1"/>
</dbReference>
<dbReference type="EMBL" id="LS483469">
    <property type="protein sequence ID" value="SQI43342.1"/>
    <property type="molecule type" value="Genomic_DNA"/>
</dbReference>
<comment type="subcellular location">
    <subcellularLocation>
        <location evidence="1">Virion</location>
    </subcellularLocation>
</comment>
<dbReference type="AlphaFoldDB" id="A0A2X4V9F7"/>
<dbReference type="InterPro" id="IPR009013">
    <property type="entry name" value="Attachment_protein_shaft_sf"/>
</dbReference>
<dbReference type="Proteomes" id="UP000248897">
    <property type="component" value="Chromosome 1"/>
</dbReference>
<evidence type="ECO:0000256" key="3">
    <source>
        <dbReference type="SAM" id="MobiDB-lite"/>
    </source>
</evidence>
<accession>A0A2X4V9F7</accession>
<evidence type="ECO:0000313" key="4">
    <source>
        <dbReference type="EMBL" id="SQI43342.1"/>
    </source>
</evidence>
<sequence>MTDKTPQNKVETPATFAGTTDTTGDSEPKSRALPQADALKARFKAGSIPLQTDFADLIDLANIGRQAVGGAEGQTGPANGLTLSSTGRLELKPNTAKGINVDKDGVSVKSGNGVAVNSSGVNVKLAKGANNNGGGGQGADGFTSIGSAGGLALSSNGLSVDAGNGIKIDSKGVSIKLAANSGLSADETNGLKIVPEQMFQKGMVMMFAGTTAEIPKGWDLCDGGNGRPDLRDRFIVGKGSKFTGKGEGTTSTSQTTVTGSVNVKDTKLTLSQIPSHSHNYYKIEYRSFGYYYGNSRQGMIDSNSSVSTSSSGGSMGINMMRR</sequence>
<evidence type="ECO:0000256" key="2">
    <source>
        <dbReference type="ARBA" id="ARBA00022581"/>
    </source>
</evidence>
<evidence type="ECO:0000313" key="5">
    <source>
        <dbReference type="Proteomes" id="UP000248897"/>
    </source>
</evidence>
<name>A0A2X4V9F7_SERPL</name>
<dbReference type="SUPFAM" id="SSF51225">
    <property type="entry name" value="Fibre shaft of virus attachment proteins"/>
    <property type="match status" value="1"/>
</dbReference>
<feature type="region of interest" description="Disordered" evidence="3">
    <location>
        <begin position="302"/>
        <end position="322"/>
    </location>
</feature>
<evidence type="ECO:0000256" key="1">
    <source>
        <dbReference type="ARBA" id="ARBA00004328"/>
    </source>
</evidence>